<reference evidence="1 2" key="1">
    <citation type="submission" date="2019-07" db="EMBL/GenBank/DDBJ databases">
        <authorList>
            <person name="Kim J."/>
        </authorList>
    </citation>
    <scope>NUCLEOTIDE SEQUENCE [LARGE SCALE GENOMIC DNA]</scope>
    <source>
        <strain evidence="1 2">G13</strain>
    </source>
</reference>
<dbReference type="AlphaFoldDB" id="A0A559JXC2"/>
<dbReference type="OrthoDB" id="2680612at2"/>
<organism evidence="1 2">
    <name type="scientific">Cohnella terricola</name>
    <dbReference type="NCBI Taxonomy" id="1289167"/>
    <lineage>
        <taxon>Bacteria</taxon>
        <taxon>Bacillati</taxon>
        <taxon>Bacillota</taxon>
        <taxon>Bacilli</taxon>
        <taxon>Bacillales</taxon>
        <taxon>Paenibacillaceae</taxon>
        <taxon>Cohnella</taxon>
    </lineage>
</organism>
<proteinExistence type="predicted"/>
<accession>A0A559JXC2</accession>
<dbReference type="EMBL" id="VNJJ01000001">
    <property type="protein sequence ID" value="TVY04545.1"/>
    <property type="molecule type" value="Genomic_DNA"/>
</dbReference>
<dbReference type="Proteomes" id="UP000316330">
    <property type="component" value="Unassembled WGS sequence"/>
</dbReference>
<protein>
    <submittedName>
        <fullName evidence="1">Uncharacterized protein</fullName>
    </submittedName>
</protein>
<comment type="caution">
    <text evidence="1">The sequence shown here is derived from an EMBL/GenBank/DDBJ whole genome shotgun (WGS) entry which is preliminary data.</text>
</comment>
<sequence length="67" mass="7768">MVKKSKDRYDQEFIAWSDRMEKMLIKGIKALIGLLIVAQLALQFPAVRHWITKADSAEGVPFHRQSR</sequence>
<dbReference type="RefSeq" id="WP_144698168.1">
    <property type="nucleotide sequence ID" value="NZ_VNJJ01000001.1"/>
</dbReference>
<gene>
    <name evidence="1" type="ORF">FPZ45_02925</name>
</gene>
<keyword evidence="2" id="KW-1185">Reference proteome</keyword>
<evidence type="ECO:0000313" key="1">
    <source>
        <dbReference type="EMBL" id="TVY04545.1"/>
    </source>
</evidence>
<evidence type="ECO:0000313" key="2">
    <source>
        <dbReference type="Proteomes" id="UP000316330"/>
    </source>
</evidence>
<name>A0A559JXC2_9BACL</name>